<dbReference type="Proteomes" id="UP001285441">
    <property type="component" value="Unassembled WGS sequence"/>
</dbReference>
<dbReference type="EMBL" id="JAULSW010000003">
    <property type="protein sequence ID" value="KAK3386766.1"/>
    <property type="molecule type" value="Genomic_DNA"/>
</dbReference>
<gene>
    <name evidence="2" type="ORF">B0H63DRAFT_447674</name>
</gene>
<dbReference type="InterPro" id="IPR000210">
    <property type="entry name" value="BTB/POZ_dom"/>
</dbReference>
<dbReference type="AlphaFoldDB" id="A0AAE0U0W6"/>
<protein>
    <recommendedName>
        <fullName evidence="1">BTB domain-containing protein</fullName>
    </recommendedName>
</protein>
<dbReference type="Pfam" id="PF00651">
    <property type="entry name" value="BTB"/>
    <property type="match status" value="1"/>
</dbReference>
<name>A0AAE0U0W6_9PEZI</name>
<dbReference type="SUPFAM" id="SSF54695">
    <property type="entry name" value="POZ domain"/>
    <property type="match status" value="1"/>
</dbReference>
<sequence length="192" mass="21867">MDFIVDLELKAPVFSRIIKFLSEPTDATIRLPGWFHKPTIDAHRAVLSAESDFFKNKFFEGGDWAKKTTVHLSHTAMGGHYRPKALKLAIFWCYYDAYPELVHQAHVEYLLGEGLDDEENESDSDSDGDTTENIHMDDWLLLASFGLGMPELANDIEQNWITSPLQQPGRLAGGKRHMASSLQKIRFLDRDE</sequence>
<evidence type="ECO:0000313" key="3">
    <source>
        <dbReference type="Proteomes" id="UP001285441"/>
    </source>
</evidence>
<proteinExistence type="predicted"/>
<dbReference type="PROSITE" id="PS50097">
    <property type="entry name" value="BTB"/>
    <property type="match status" value="1"/>
</dbReference>
<reference evidence="2" key="2">
    <citation type="submission" date="2023-06" db="EMBL/GenBank/DDBJ databases">
        <authorList>
            <consortium name="Lawrence Berkeley National Laboratory"/>
            <person name="Haridas S."/>
            <person name="Hensen N."/>
            <person name="Bonometti L."/>
            <person name="Westerberg I."/>
            <person name="Brannstrom I.O."/>
            <person name="Guillou S."/>
            <person name="Cros-Aarteil S."/>
            <person name="Calhoun S."/>
            <person name="Kuo A."/>
            <person name="Mondo S."/>
            <person name="Pangilinan J."/>
            <person name="Riley R."/>
            <person name="LaButti K."/>
            <person name="Andreopoulos B."/>
            <person name="Lipzen A."/>
            <person name="Chen C."/>
            <person name="Yanf M."/>
            <person name="Daum C."/>
            <person name="Ng V."/>
            <person name="Clum A."/>
            <person name="Steindorff A."/>
            <person name="Ohm R."/>
            <person name="Martin F."/>
            <person name="Silar P."/>
            <person name="Natvig D."/>
            <person name="Lalanne C."/>
            <person name="Gautier V."/>
            <person name="Ament-velasquez S.L."/>
            <person name="Kruys A."/>
            <person name="Hutchinson M.I."/>
            <person name="Powell A.J."/>
            <person name="Barry K."/>
            <person name="Miller A.N."/>
            <person name="Grigoriev I.V."/>
            <person name="Debuchy R."/>
            <person name="Gladieux P."/>
            <person name="Thoren M.H."/>
            <person name="Johannesson H."/>
        </authorList>
    </citation>
    <scope>NUCLEOTIDE SEQUENCE</scope>
    <source>
        <strain evidence="2">CBS 232.78</strain>
    </source>
</reference>
<feature type="domain" description="BTB" evidence="1">
    <location>
        <begin position="25"/>
        <end position="58"/>
    </location>
</feature>
<organism evidence="2 3">
    <name type="scientific">Podospora didyma</name>
    <dbReference type="NCBI Taxonomy" id="330526"/>
    <lineage>
        <taxon>Eukaryota</taxon>
        <taxon>Fungi</taxon>
        <taxon>Dikarya</taxon>
        <taxon>Ascomycota</taxon>
        <taxon>Pezizomycotina</taxon>
        <taxon>Sordariomycetes</taxon>
        <taxon>Sordariomycetidae</taxon>
        <taxon>Sordariales</taxon>
        <taxon>Podosporaceae</taxon>
        <taxon>Podospora</taxon>
    </lineage>
</organism>
<accession>A0AAE0U0W6</accession>
<dbReference type="CDD" id="cd18186">
    <property type="entry name" value="BTB_POZ_ZBTB_KLHL-like"/>
    <property type="match status" value="1"/>
</dbReference>
<evidence type="ECO:0000313" key="2">
    <source>
        <dbReference type="EMBL" id="KAK3386766.1"/>
    </source>
</evidence>
<dbReference type="InterPro" id="IPR011333">
    <property type="entry name" value="SKP1/BTB/POZ_sf"/>
</dbReference>
<keyword evidence="3" id="KW-1185">Reference proteome</keyword>
<dbReference type="Gene3D" id="3.30.710.10">
    <property type="entry name" value="Potassium Channel Kv1.1, Chain A"/>
    <property type="match status" value="1"/>
</dbReference>
<reference evidence="2" key="1">
    <citation type="journal article" date="2023" name="Mol. Phylogenet. Evol.">
        <title>Genome-scale phylogeny and comparative genomics of the fungal order Sordariales.</title>
        <authorList>
            <person name="Hensen N."/>
            <person name="Bonometti L."/>
            <person name="Westerberg I."/>
            <person name="Brannstrom I.O."/>
            <person name="Guillou S."/>
            <person name="Cros-Aarteil S."/>
            <person name="Calhoun S."/>
            <person name="Haridas S."/>
            <person name="Kuo A."/>
            <person name="Mondo S."/>
            <person name="Pangilinan J."/>
            <person name="Riley R."/>
            <person name="LaButti K."/>
            <person name="Andreopoulos B."/>
            <person name="Lipzen A."/>
            <person name="Chen C."/>
            <person name="Yan M."/>
            <person name="Daum C."/>
            <person name="Ng V."/>
            <person name="Clum A."/>
            <person name="Steindorff A."/>
            <person name="Ohm R.A."/>
            <person name="Martin F."/>
            <person name="Silar P."/>
            <person name="Natvig D.O."/>
            <person name="Lalanne C."/>
            <person name="Gautier V."/>
            <person name="Ament-Velasquez S.L."/>
            <person name="Kruys A."/>
            <person name="Hutchinson M.I."/>
            <person name="Powell A.J."/>
            <person name="Barry K."/>
            <person name="Miller A.N."/>
            <person name="Grigoriev I.V."/>
            <person name="Debuchy R."/>
            <person name="Gladieux P."/>
            <person name="Hiltunen Thoren M."/>
            <person name="Johannesson H."/>
        </authorList>
    </citation>
    <scope>NUCLEOTIDE SEQUENCE</scope>
    <source>
        <strain evidence="2">CBS 232.78</strain>
    </source>
</reference>
<comment type="caution">
    <text evidence="2">The sequence shown here is derived from an EMBL/GenBank/DDBJ whole genome shotgun (WGS) entry which is preliminary data.</text>
</comment>
<evidence type="ECO:0000259" key="1">
    <source>
        <dbReference type="PROSITE" id="PS50097"/>
    </source>
</evidence>